<sequence>MGGPTPVALPSANARPAQGTAPASSSGPSAALYPKSLCTLCQNILFASLPSEDEPGQAHHSSLKALKASAVTCTLCTMILGAAMRIRENINEEFNGNDTGRFISFAPSRLHNGRRQTVQTHFGAFCPGTVGRASPSKPGPGSMSKQFPFENDHAIRPWLFGSWWDLGEVEAKQQQLVGLGVRLGRSAEIENGEGNKAGERMADGSAQDSIKLRGTFLRLRTRADSPFASYIPGRLVTKDSSSPLAYQRIRKWLDHCDSSHPCMPSKEKQLPTRILDVGITGSDTVTLIEGAGRKARFLALSHRWGTSHRITLTKATVSSFMAGIKLDKLPKTFLDAVHIARTLQIRYLWIDSMCIIQDDPEDWEKEAEEMASVYHSAYLTIAASFSEDDSSGCFPPWSLRSKSARISSDIQSHGMGPITANATPLLSQDDTNANARAAAYIAMSRFAMFVYPSATNGPAAELTITEEWMPSSLKSDPTTYLIPAFGRPFNAPGLQALATRGWTLQERILSPRTLHFCPDQMYWECPVGQLAEDGGRISDLESNLSRLITTQQQPREMDGLRSATGMTLIEGYPPAGWTSQGRWKGGWLELVRNYTTRRLTMGDDKLPALSGLAKLLGDVTGDVYMAGLWVGHLLEDMFWRVKAKEEQRIQVPGGFAHVVGKTLCRPKRTAKYRAPTWSWAALDDAHVVFEPLDFDRMLATIVDRSITLATKNTYGRVTDGWLKLKGPLHSVRRAPPDYRPRKEEPLGFGVFMTVQTVGGMAFGEAYFDIESEKQDQCMALFLDTSNALLLTPVDGRPGTFTRLGTAKFLRTSEQRRKEPLYDSRTNTANKVPYGPATSGNSMSEVIIV</sequence>
<keyword evidence="4" id="KW-1185">Reference proteome</keyword>
<accession>A0A0C3HAM3</accession>
<evidence type="ECO:0000259" key="2">
    <source>
        <dbReference type="Pfam" id="PF06985"/>
    </source>
</evidence>
<evidence type="ECO:0000313" key="3">
    <source>
        <dbReference type="EMBL" id="KIM99406.1"/>
    </source>
</evidence>
<dbReference type="Proteomes" id="UP000054321">
    <property type="component" value="Unassembled WGS sequence"/>
</dbReference>
<dbReference type="HOGENOM" id="CLU_002639_3_2_1"/>
<dbReference type="Pfam" id="PF06985">
    <property type="entry name" value="HET"/>
    <property type="match status" value="1"/>
</dbReference>
<organism evidence="3 4">
    <name type="scientific">Oidiodendron maius (strain Zn)</name>
    <dbReference type="NCBI Taxonomy" id="913774"/>
    <lineage>
        <taxon>Eukaryota</taxon>
        <taxon>Fungi</taxon>
        <taxon>Dikarya</taxon>
        <taxon>Ascomycota</taxon>
        <taxon>Pezizomycotina</taxon>
        <taxon>Leotiomycetes</taxon>
        <taxon>Leotiomycetes incertae sedis</taxon>
        <taxon>Myxotrichaceae</taxon>
        <taxon>Oidiodendron</taxon>
    </lineage>
</organism>
<dbReference type="AlphaFoldDB" id="A0A0C3HAM3"/>
<reference evidence="4" key="2">
    <citation type="submission" date="2015-01" db="EMBL/GenBank/DDBJ databases">
        <title>Evolutionary Origins and Diversification of the Mycorrhizal Mutualists.</title>
        <authorList>
            <consortium name="DOE Joint Genome Institute"/>
            <consortium name="Mycorrhizal Genomics Consortium"/>
            <person name="Kohler A."/>
            <person name="Kuo A."/>
            <person name="Nagy L.G."/>
            <person name="Floudas D."/>
            <person name="Copeland A."/>
            <person name="Barry K.W."/>
            <person name="Cichocki N."/>
            <person name="Veneault-Fourrey C."/>
            <person name="LaButti K."/>
            <person name="Lindquist E.A."/>
            <person name="Lipzen A."/>
            <person name="Lundell T."/>
            <person name="Morin E."/>
            <person name="Murat C."/>
            <person name="Riley R."/>
            <person name="Ohm R."/>
            <person name="Sun H."/>
            <person name="Tunlid A."/>
            <person name="Henrissat B."/>
            <person name="Grigoriev I.V."/>
            <person name="Hibbett D.S."/>
            <person name="Martin F."/>
        </authorList>
    </citation>
    <scope>NUCLEOTIDE SEQUENCE [LARGE SCALE GENOMIC DNA]</scope>
    <source>
        <strain evidence="4">Zn</strain>
    </source>
</reference>
<dbReference type="InterPro" id="IPR010730">
    <property type="entry name" value="HET"/>
</dbReference>
<evidence type="ECO:0000313" key="4">
    <source>
        <dbReference type="Proteomes" id="UP000054321"/>
    </source>
</evidence>
<dbReference type="PANTHER" id="PTHR33112:SF8">
    <property type="entry name" value="HETEROKARYON INCOMPATIBILITY DOMAIN-CONTAINING PROTEIN"/>
    <property type="match status" value="1"/>
</dbReference>
<feature type="region of interest" description="Disordered" evidence="1">
    <location>
        <begin position="814"/>
        <end position="835"/>
    </location>
</feature>
<reference evidence="3 4" key="1">
    <citation type="submission" date="2014-04" db="EMBL/GenBank/DDBJ databases">
        <authorList>
            <consortium name="DOE Joint Genome Institute"/>
            <person name="Kuo A."/>
            <person name="Martino E."/>
            <person name="Perotto S."/>
            <person name="Kohler A."/>
            <person name="Nagy L.G."/>
            <person name="Floudas D."/>
            <person name="Copeland A."/>
            <person name="Barry K.W."/>
            <person name="Cichocki N."/>
            <person name="Veneault-Fourrey C."/>
            <person name="LaButti K."/>
            <person name="Lindquist E.A."/>
            <person name="Lipzen A."/>
            <person name="Lundell T."/>
            <person name="Morin E."/>
            <person name="Murat C."/>
            <person name="Sun H."/>
            <person name="Tunlid A."/>
            <person name="Henrissat B."/>
            <person name="Grigoriev I.V."/>
            <person name="Hibbett D.S."/>
            <person name="Martin F."/>
            <person name="Nordberg H.P."/>
            <person name="Cantor M.N."/>
            <person name="Hua S.X."/>
        </authorList>
    </citation>
    <scope>NUCLEOTIDE SEQUENCE [LARGE SCALE GENOMIC DNA]</scope>
    <source>
        <strain evidence="3 4">Zn</strain>
    </source>
</reference>
<feature type="domain" description="Heterokaryon incompatibility" evidence="2">
    <location>
        <begin position="297"/>
        <end position="408"/>
    </location>
</feature>
<evidence type="ECO:0000256" key="1">
    <source>
        <dbReference type="SAM" id="MobiDB-lite"/>
    </source>
</evidence>
<name>A0A0C3HAM3_OIDMZ</name>
<proteinExistence type="predicted"/>
<gene>
    <name evidence="3" type="ORF">OIDMADRAFT_56541</name>
</gene>
<dbReference type="PANTHER" id="PTHR33112">
    <property type="entry name" value="DOMAIN PROTEIN, PUTATIVE-RELATED"/>
    <property type="match status" value="1"/>
</dbReference>
<dbReference type="EMBL" id="KN832879">
    <property type="protein sequence ID" value="KIM99406.1"/>
    <property type="molecule type" value="Genomic_DNA"/>
</dbReference>
<dbReference type="InParanoid" id="A0A0C3HAM3"/>
<dbReference type="OrthoDB" id="47007at2759"/>
<feature type="region of interest" description="Disordered" evidence="1">
    <location>
        <begin position="1"/>
        <end position="28"/>
    </location>
</feature>
<protein>
    <recommendedName>
        <fullName evidence="2">Heterokaryon incompatibility domain-containing protein</fullName>
    </recommendedName>
</protein>